<evidence type="ECO:0000259" key="2">
    <source>
        <dbReference type="PROSITE" id="PS51384"/>
    </source>
</evidence>
<feature type="domain" description="FAD-binding FR-type" evidence="2">
    <location>
        <begin position="419"/>
        <end position="560"/>
    </location>
</feature>
<reference evidence="3 4" key="1">
    <citation type="journal article" date="2019" name="Appl. Microbiol. Biotechnol.">
        <title>Genome sequence of Isaria javanica and comparative genome analysis insights into family S53 peptidase evolution in fungal entomopathogens.</title>
        <authorList>
            <person name="Lin R."/>
            <person name="Zhang X."/>
            <person name="Xin B."/>
            <person name="Zou M."/>
            <person name="Gao Y."/>
            <person name="Qin F."/>
            <person name="Hu Q."/>
            <person name="Xie B."/>
            <person name="Cheng X."/>
        </authorList>
    </citation>
    <scope>NUCLEOTIDE SEQUENCE [LARGE SCALE GENOMIC DNA]</scope>
    <source>
        <strain evidence="3 4">IJ1G</strain>
    </source>
</reference>
<dbReference type="GO" id="GO:0016491">
    <property type="term" value="F:oxidoreductase activity"/>
    <property type="evidence" value="ECO:0007669"/>
    <property type="project" value="InterPro"/>
</dbReference>
<dbReference type="InterPro" id="IPR017927">
    <property type="entry name" value="FAD-bd_FR_type"/>
</dbReference>
<evidence type="ECO:0000313" key="4">
    <source>
        <dbReference type="Proteomes" id="UP000315783"/>
    </source>
</evidence>
<sequence>MRLNSSILASITHLLQPDRIFQPNTNDFHYGYAPLDNRSSSSSSSMPARLETFHEGETAVRSLLKVPPGRNPTAAGLPPSYALRVAESPLVAVGTLDARGRPWTTLWGGARGFAETIAQDVLGLSSSVDVAHDPVYRALWGSGDGDGDGDDGELAAARGGVVQPNGGRGKMMAALALDLETRDRVKLMGAMVAGSADAPGNKLQMAFLVAESLGNCPKYLNKKRVAPRAYGADTEVVEDESGSGSAGRKRMLPGEATRLLDGADMFFISSTNGDTMDTNHRGGPPGFVRVLKNEADEAVLVYPEYSGNRLYQTLGNLQVNPLVGIVVPDFATSDVLYLTGTASLLVGADAAAVMARTSLAVRVTVTAARFVRRGLPVRGTPLERSPYNPPVRHLLSERPADAGASAFASSDRPGGGGGGGGVTATLTGREVLSPTVSRFTFALDVGGGAAAGGDDDGGLLQWRPGQHVTLDFGGELNHGYAHMRDDDPQSLNDDFVRTFTVSNTPPPPTTERTRGDGGVELQITARRHGPATNLLWRQNLRAPLVIPVLGFGGEASFRLPVATTTTTGGGPTPKPVFVAGGVGITPLLAQARGVLDGGVPLKLLWSLHRKDLPLAADAFARIPGLAERTTLFVSGGAADEVDEEGGEVVATLRRQGLGGLQRRRIARADVEPLGGPGTRFYLCTGPALLRSLQDWLEGEDAVWEDFGY</sequence>
<dbReference type="PANTHER" id="PTHR42815:SF2">
    <property type="entry name" value="FAD-BINDING, PUTATIVE (AFU_ORTHOLOGUE AFUA_6G07600)-RELATED"/>
    <property type="match status" value="1"/>
</dbReference>
<dbReference type="AlphaFoldDB" id="A0A545V8T1"/>
<accession>A0A545V8T1</accession>
<dbReference type="SUPFAM" id="SSF50475">
    <property type="entry name" value="FMN-binding split barrel"/>
    <property type="match status" value="1"/>
</dbReference>
<dbReference type="SUPFAM" id="SSF52343">
    <property type="entry name" value="Ferredoxin reductase-like, C-terminal NADP-linked domain"/>
    <property type="match status" value="1"/>
</dbReference>
<dbReference type="PANTHER" id="PTHR42815">
    <property type="entry name" value="FAD-BINDING, PUTATIVE (AFU_ORTHOLOGUE AFUA_6G07600)-RELATED"/>
    <property type="match status" value="1"/>
</dbReference>
<proteinExistence type="predicted"/>
<evidence type="ECO:0000313" key="3">
    <source>
        <dbReference type="EMBL" id="TQV98123.1"/>
    </source>
</evidence>
<feature type="compositionally biased region" description="Low complexity" evidence="1">
    <location>
        <begin position="402"/>
        <end position="411"/>
    </location>
</feature>
<protein>
    <submittedName>
        <fullName evidence="3">Oxidoreductase</fullName>
    </submittedName>
</protein>
<dbReference type="STRING" id="43265.A0A545V8T1"/>
<dbReference type="InterPro" id="IPR039261">
    <property type="entry name" value="FNR_nucleotide-bd"/>
</dbReference>
<gene>
    <name evidence="3" type="ORF">IF1G_03866</name>
</gene>
<feature type="region of interest" description="Disordered" evidence="1">
    <location>
        <begin position="402"/>
        <end position="425"/>
    </location>
</feature>
<dbReference type="PROSITE" id="PS51384">
    <property type="entry name" value="FAD_FR"/>
    <property type="match status" value="1"/>
</dbReference>
<dbReference type="Proteomes" id="UP000315783">
    <property type="component" value="Unassembled WGS sequence"/>
</dbReference>
<dbReference type="InterPro" id="IPR012349">
    <property type="entry name" value="Split_barrel_FMN-bd"/>
</dbReference>
<dbReference type="EMBL" id="SPUK01000004">
    <property type="protein sequence ID" value="TQV98123.1"/>
    <property type="molecule type" value="Genomic_DNA"/>
</dbReference>
<dbReference type="Gene3D" id="2.30.110.10">
    <property type="entry name" value="Electron Transport, Fmn-binding Protein, Chain A"/>
    <property type="match status" value="1"/>
</dbReference>
<comment type="caution">
    <text evidence="3">The sequence shown here is derived from an EMBL/GenBank/DDBJ whole genome shotgun (WGS) entry which is preliminary data.</text>
</comment>
<feature type="compositionally biased region" description="Gly residues" evidence="1">
    <location>
        <begin position="413"/>
        <end position="422"/>
    </location>
</feature>
<evidence type="ECO:0000256" key="1">
    <source>
        <dbReference type="SAM" id="MobiDB-lite"/>
    </source>
</evidence>
<dbReference type="Gene3D" id="3.40.50.80">
    <property type="entry name" value="Nucleotide-binding domain of ferredoxin-NADP reductase (FNR) module"/>
    <property type="match status" value="1"/>
</dbReference>
<dbReference type="OrthoDB" id="436496at2759"/>
<organism evidence="3 4">
    <name type="scientific">Cordyceps javanica</name>
    <dbReference type="NCBI Taxonomy" id="43265"/>
    <lineage>
        <taxon>Eukaryota</taxon>
        <taxon>Fungi</taxon>
        <taxon>Dikarya</taxon>
        <taxon>Ascomycota</taxon>
        <taxon>Pezizomycotina</taxon>
        <taxon>Sordariomycetes</taxon>
        <taxon>Hypocreomycetidae</taxon>
        <taxon>Hypocreales</taxon>
        <taxon>Cordycipitaceae</taxon>
        <taxon>Cordyceps</taxon>
    </lineage>
</organism>
<name>A0A545V8T1_9HYPO</name>
<keyword evidence="4" id="KW-1185">Reference proteome</keyword>